<sequence length="455" mass="50377">MNGAKLPRNPLEPCSCGISGSHRGSYARSRCFMRDFDVAKASADSLIETLESSVTFFKGVKTHCAEVDRELGDAEASVADLAKALRAAEQRRDRARAGVKAVRQLLQQASAQCSRSCRGAAVAAKQLIDAEVEYESALLVAYPQADVSGMREAATTSVNARLRAAKIGVQRWSDLGGDGADRSAALAVHASFSAAVGKSRLAEVMHGNMNAQARPQPASGQQGATQQTNQQAPAKKKGKNNKKKRNNNRSEPYARPESYARPVNRGQTVREAASVQPKTEELDEHNGCNVNSNVVQSVTHLSSAPAHLTGGYVQNLDYEQPVEHGDDSGYHDHEYAQEHKDQAEHHGERTNEDDRMNDHDVDVDDELEKDNAESVSSYDMEYDEEIAYYDQVAEQEREKARQERYEEGEEEDEYDEDDEYDDNPPVYDECSRRMTRRFFATARAQLASGVRPELM</sequence>
<keyword evidence="4" id="KW-1185">Reference proteome</keyword>
<proteinExistence type="predicted"/>
<feature type="region of interest" description="Disordered" evidence="2">
    <location>
        <begin position="211"/>
        <end position="288"/>
    </location>
</feature>
<keyword evidence="1" id="KW-0175">Coiled coil</keyword>
<evidence type="ECO:0000313" key="3">
    <source>
        <dbReference type="EMBL" id="KAF6808050.1"/>
    </source>
</evidence>
<comment type="caution">
    <text evidence="3">The sequence shown here is derived from an EMBL/GenBank/DDBJ whole genome shotgun (WGS) entry which is preliminary data.</text>
</comment>
<feature type="compositionally biased region" description="Basic and acidic residues" evidence="2">
    <location>
        <begin position="394"/>
        <end position="405"/>
    </location>
</feature>
<evidence type="ECO:0000256" key="1">
    <source>
        <dbReference type="SAM" id="Coils"/>
    </source>
</evidence>
<evidence type="ECO:0000313" key="4">
    <source>
        <dbReference type="Proteomes" id="UP000639643"/>
    </source>
</evidence>
<name>A0A8H6J8P0_9PEZI</name>
<organism evidence="3 4">
    <name type="scientific">Colletotrichum musicola</name>
    <dbReference type="NCBI Taxonomy" id="2175873"/>
    <lineage>
        <taxon>Eukaryota</taxon>
        <taxon>Fungi</taxon>
        <taxon>Dikarya</taxon>
        <taxon>Ascomycota</taxon>
        <taxon>Pezizomycotina</taxon>
        <taxon>Sordariomycetes</taxon>
        <taxon>Hypocreomycetidae</taxon>
        <taxon>Glomerellales</taxon>
        <taxon>Glomerellaceae</taxon>
        <taxon>Colletotrichum</taxon>
        <taxon>Colletotrichum orchidearum species complex</taxon>
    </lineage>
</organism>
<feature type="compositionally biased region" description="Basic residues" evidence="2">
    <location>
        <begin position="234"/>
        <end position="247"/>
    </location>
</feature>
<accession>A0A8H6J8P0</accession>
<dbReference type="EMBL" id="WIGM01000949">
    <property type="protein sequence ID" value="KAF6808050.1"/>
    <property type="molecule type" value="Genomic_DNA"/>
</dbReference>
<gene>
    <name evidence="3" type="ORF">CMUS01_13975</name>
</gene>
<feature type="region of interest" description="Disordered" evidence="2">
    <location>
        <begin position="338"/>
        <end position="428"/>
    </location>
</feature>
<feature type="compositionally biased region" description="Acidic residues" evidence="2">
    <location>
        <begin position="406"/>
        <end position="422"/>
    </location>
</feature>
<dbReference type="Proteomes" id="UP000639643">
    <property type="component" value="Unassembled WGS sequence"/>
</dbReference>
<dbReference type="AlphaFoldDB" id="A0A8H6J8P0"/>
<feature type="coiled-coil region" evidence="1">
    <location>
        <begin position="71"/>
        <end position="105"/>
    </location>
</feature>
<reference evidence="3" key="1">
    <citation type="journal article" date="2020" name="Phytopathology">
        <title>Genome Sequence Resources of Colletotrichum truncatum, C. plurivorum, C. musicola, and C. sojae: Four Species Pathogenic to Soybean (Glycine max).</title>
        <authorList>
            <person name="Rogerio F."/>
            <person name="Boufleur T.R."/>
            <person name="Ciampi-Guillardi M."/>
            <person name="Sukno S.A."/>
            <person name="Thon M.R."/>
            <person name="Massola Junior N.S."/>
            <person name="Baroncelli R."/>
        </authorList>
    </citation>
    <scope>NUCLEOTIDE SEQUENCE</scope>
    <source>
        <strain evidence="3">LFN0074</strain>
    </source>
</reference>
<protein>
    <submittedName>
        <fullName evidence="3">Uncharacterized protein</fullName>
    </submittedName>
</protein>
<evidence type="ECO:0000256" key="2">
    <source>
        <dbReference type="SAM" id="MobiDB-lite"/>
    </source>
</evidence>
<feature type="compositionally biased region" description="Basic and acidic residues" evidence="2">
    <location>
        <begin position="338"/>
        <end position="360"/>
    </location>
</feature>
<feature type="compositionally biased region" description="Low complexity" evidence="2">
    <location>
        <begin position="215"/>
        <end position="233"/>
    </location>
</feature>